<feature type="transmembrane region" description="Helical" evidence="2">
    <location>
        <begin position="281"/>
        <end position="303"/>
    </location>
</feature>
<feature type="compositionally biased region" description="Polar residues" evidence="1">
    <location>
        <begin position="448"/>
        <end position="459"/>
    </location>
</feature>
<feature type="transmembrane region" description="Helical" evidence="2">
    <location>
        <begin position="210"/>
        <end position="232"/>
    </location>
</feature>
<keyword evidence="2" id="KW-0812">Transmembrane</keyword>
<evidence type="ECO:0000313" key="4">
    <source>
        <dbReference type="Proteomes" id="UP000003294"/>
    </source>
</evidence>
<dbReference type="eggNOG" id="COG1808">
    <property type="taxonomic scope" value="Bacteria"/>
</dbReference>
<reference evidence="3 4" key="1">
    <citation type="submission" date="2009-10" db="EMBL/GenBank/DDBJ databases">
        <authorList>
            <person name="Weinstock G."/>
            <person name="Sodergren E."/>
            <person name="Clifton S."/>
            <person name="Fulton L."/>
            <person name="Fulton B."/>
            <person name="Courtney L."/>
            <person name="Fronick C."/>
            <person name="Harrison M."/>
            <person name="Strong C."/>
            <person name="Farmer C."/>
            <person name="Delahaunty K."/>
            <person name="Markovic C."/>
            <person name="Hall O."/>
            <person name="Minx P."/>
            <person name="Tomlinson C."/>
            <person name="Mitreva M."/>
            <person name="Nelson J."/>
            <person name="Hou S."/>
            <person name="Wollam A."/>
            <person name="Pepin K.H."/>
            <person name="Johnson M."/>
            <person name="Bhonagiri V."/>
            <person name="Nash W.E."/>
            <person name="Warren W."/>
            <person name="Chinwalla A."/>
            <person name="Mardis E.R."/>
            <person name="Wilson R.K."/>
        </authorList>
    </citation>
    <scope>NUCLEOTIDE SEQUENCE [LARGE SCALE GENOMIC DNA]</scope>
    <source>
        <strain evidence="3 4">ATCC 14685</strain>
    </source>
</reference>
<dbReference type="PANTHER" id="PTHR20992">
    <property type="entry name" value="AT15442P-RELATED"/>
    <property type="match status" value="1"/>
</dbReference>
<keyword evidence="2" id="KW-0472">Membrane</keyword>
<feature type="region of interest" description="Disordered" evidence="1">
    <location>
        <begin position="448"/>
        <end position="467"/>
    </location>
</feature>
<dbReference type="InterPro" id="IPR005240">
    <property type="entry name" value="DUF389"/>
</dbReference>
<dbReference type="STRING" id="546262.NEICINOT_03937"/>
<feature type="transmembrane region" description="Helical" evidence="2">
    <location>
        <begin position="93"/>
        <end position="109"/>
    </location>
</feature>
<gene>
    <name evidence="3" type="ORF">NEICINOT_03937</name>
</gene>
<name>D0W2Q4_NEICI</name>
<dbReference type="AlphaFoldDB" id="D0W2Q4"/>
<keyword evidence="2" id="KW-1133">Transmembrane helix</keyword>
<evidence type="ECO:0000256" key="1">
    <source>
        <dbReference type="SAM" id="MobiDB-lite"/>
    </source>
</evidence>
<comment type="caution">
    <text evidence="3">The sequence shown here is derived from an EMBL/GenBank/DDBJ whole genome shotgun (WGS) entry which is preliminary data.</text>
</comment>
<evidence type="ECO:0000313" key="3">
    <source>
        <dbReference type="EMBL" id="EEZ72101.1"/>
    </source>
</evidence>
<feature type="transmembrane region" description="Helical" evidence="2">
    <location>
        <begin position="147"/>
        <end position="165"/>
    </location>
</feature>
<feature type="transmembrane region" description="Helical" evidence="2">
    <location>
        <begin position="185"/>
        <end position="203"/>
    </location>
</feature>
<dbReference type="PANTHER" id="PTHR20992:SF9">
    <property type="entry name" value="AT15442P-RELATED"/>
    <property type="match status" value="1"/>
</dbReference>
<accession>D0W2Q4</accession>
<organism evidence="3 4">
    <name type="scientific">Neisseria cinerea ATCC 14685</name>
    <dbReference type="NCBI Taxonomy" id="546262"/>
    <lineage>
        <taxon>Bacteria</taxon>
        <taxon>Pseudomonadati</taxon>
        <taxon>Pseudomonadota</taxon>
        <taxon>Betaproteobacteria</taxon>
        <taxon>Neisseriales</taxon>
        <taxon>Neisseriaceae</taxon>
        <taxon>Neisseria</taxon>
    </lineage>
</organism>
<protein>
    <submittedName>
        <fullName evidence="3">TIGR00341 family protein</fullName>
    </submittedName>
</protein>
<dbReference type="Pfam" id="PF04087">
    <property type="entry name" value="DUF389"/>
    <property type="match status" value="1"/>
</dbReference>
<dbReference type="EMBL" id="ACDY02000004">
    <property type="protein sequence ID" value="EEZ72101.1"/>
    <property type="molecule type" value="Genomic_DNA"/>
</dbReference>
<evidence type="ECO:0000256" key="2">
    <source>
        <dbReference type="SAM" id="Phobius"/>
    </source>
</evidence>
<sequence length="520" mass="56898">MYANLLQGICLIIFEISIRHNYQYPKFQLIKYSETIVKIDLRMKMQEQENQPKEDNGAMTKLQDVFNLAHDQAHPDKIDAVIRANTRVSGTNMWVLMFAIAVASIGLNVNSTAVVIGAMLISPLMGPIVGMGYGLAVGDTALIRQAVRNIIIFVVISLITATLYFLLTPLKEAQSELLARTQPTLWDVLIAFFGGSAGIVALTRKEGGNAIPGVAIATALMPPLCTAGYGLAHGNWHYFLGASYLFAINCVFIAFSTLLFSKLLKLPRRGLVTESKRRLQSIIITAVVLAVMIPSGYMASGLVRQEIFNTRANAAIATVQQQEGFFVLRKMLNHRENKVGLIVNGTGNAEKISALLVKSLEASGVKAPKVNVVYAGGSGAKIEELLASQNNPVQQQNELKEQQAYIDTVLAGKASDIDDAAVLKELKAQYPEAEKIVVGRGLAWDKAQTTPVSEQSESQKNAEPKTDTYDDIVVVSLELEQPLPAKDHARIQAWLNQRYEGKVVRILLTHKSQTDKPSNE</sequence>
<feature type="transmembrane region" description="Helical" evidence="2">
    <location>
        <begin position="115"/>
        <end position="135"/>
    </location>
</feature>
<proteinExistence type="predicted"/>
<dbReference type="Proteomes" id="UP000003294">
    <property type="component" value="Unassembled WGS sequence"/>
</dbReference>
<feature type="transmembrane region" description="Helical" evidence="2">
    <location>
        <begin position="238"/>
        <end position="260"/>
    </location>
</feature>